<evidence type="ECO:0000313" key="3">
    <source>
        <dbReference type="Proteomes" id="UP000187203"/>
    </source>
</evidence>
<reference evidence="3" key="1">
    <citation type="submission" date="2013-09" db="EMBL/GenBank/DDBJ databases">
        <title>Corchorus olitorius genome sequencing.</title>
        <authorList>
            <person name="Alam M."/>
            <person name="Haque M.S."/>
            <person name="Islam M.S."/>
            <person name="Emdad E.M."/>
            <person name="Islam M.M."/>
            <person name="Ahmed B."/>
            <person name="Halim A."/>
            <person name="Hossen Q.M.M."/>
            <person name="Hossain M.Z."/>
            <person name="Ahmed R."/>
            <person name="Khan M.M."/>
            <person name="Islam R."/>
            <person name="Rashid M.M."/>
            <person name="Khan S.A."/>
            <person name="Rahman M.S."/>
            <person name="Alam M."/>
            <person name="Yahiya A.S."/>
            <person name="Khan M.S."/>
            <person name="Azam M.S."/>
            <person name="Haque T."/>
            <person name="Lashkar M.Z.H."/>
            <person name="Akhand A.I."/>
            <person name="Morshed G."/>
            <person name="Roy S."/>
            <person name="Uddin K.S."/>
            <person name="Rabeya T."/>
            <person name="Hossain A.S."/>
            <person name="Chowdhury A."/>
            <person name="Snigdha A.R."/>
            <person name="Mortoza M.S."/>
            <person name="Matin S.A."/>
            <person name="Hoque S.M.E."/>
            <person name="Islam M.K."/>
            <person name="Roy D.K."/>
            <person name="Haider R."/>
            <person name="Moosa M.M."/>
            <person name="Elias S.M."/>
            <person name="Hasan A.M."/>
            <person name="Jahan S."/>
            <person name="Shafiuddin M."/>
            <person name="Mahmood N."/>
            <person name="Shommy N.S."/>
        </authorList>
    </citation>
    <scope>NUCLEOTIDE SEQUENCE [LARGE SCALE GENOMIC DNA]</scope>
    <source>
        <strain evidence="3">cv. O-4</strain>
    </source>
</reference>
<accession>A0A1R3IKL6</accession>
<evidence type="ECO:0000256" key="1">
    <source>
        <dbReference type="SAM" id="Coils"/>
    </source>
</evidence>
<keyword evidence="3" id="KW-1185">Reference proteome</keyword>
<dbReference type="Proteomes" id="UP000187203">
    <property type="component" value="Unassembled WGS sequence"/>
</dbReference>
<organism evidence="2 3">
    <name type="scientific">Corchorus olitorius</name>
    <dbReference type="NCBI Taxonomy" id="93759"/>
    <lineage>
        <taxon>Eukaryota</taxon>
        <taxon>Viridiplantae</taxon>
        <taxon>Streptophyta</taxon>
        <taxon>Embryophyta</taxon>
        <taxon>Tracheophyta</taxon>
        <taxon>Spermatophyta</taxon>
        <taxon>Magnoliopsida</taxon>
        <taxon>eudicotyledons</taxon>
        <taxon>Gunneridae</taxon>
        <taxon>Pentapetalae</taxon>
        <taxon>rosids</taxon>
        <taxon>malvids</taxon>
        <taxon>Malvales</taxon>
        <taxon>Malvaceae</taxon>
        <taxon>Grewioideae</taxon>
        <taxon>Apeibeae</taxon>
        <taxon>Corchorus</taxon>
    </lineage>
</organism>
<evidence type="ECO:0000313" key="2">
    <source>
        <dbReference type="EMBL" id="OMO83124.1"/>
    </source>
</evidence>
<sequence length="153" mass="17624">MTNTATTFGKKKRDINALTLIGNTNSSKMKHRQRRQPRGMEERFKELNFKAEMEDHQIINQTSSNVGLKKGRKKKKSSLQLLEIGAEIERLEQEAAAKRAETRLMREQLMEGEAKVEGGLRELSQQRMVNALLFLDNLRDQGLLNLLTRRFLG</sequence>
<dbReference type="OrthoDB" id="1002660at2759"/>
<dbReference type="EMBL" id="AWUE01018027">
    <property type="protein sequence ID" value="OMO83124.1"/>
    <property type="molecule type" value="Genomic_DNA"/>
</dbReference>
<comment type="caution">
    <text evidence="2">The sequence shown here is derived from an EMBL/GenBank/DDBJ whole genome shotgun (WGS) entry which is preliminary data.</text>
</comment>
<gene>
    <name evidence="2" type="ORF">COLO4_22683</name>
</gene>
<keyword evidence="1" id="KW-0175">Coiled coil</keyword>
<dbReference type="AlphaFoldDB" id="A0A1R3IKL6"/>
<proteinExistence type="predicted"/>
<name>A0A1R3IKL6_9ROSI</name>
<protein>
    <submittedName>
        <fullName evidence="2">Uncharacterized protein</fullName>
    </submittedName>
</protein>
<feature type="coiled-coil region" evidence="1">
    <location>
        <begin position="74"/>
        <end position="108"/>
    </location>
</feature>